<accession>A0ABR0MDW1</accession>
<dbReference type="Proteomes" id="UP001358586">
    <property type="component" value="Chromosome 13"/>
</dbReference>
<protein>
    <submittedName>
        <fullName evidence="1">Uncharacterized protein</fullName>
    </submittedName>
</protein>
<reference evidence="1 2" key="1">
    <citation type="submission" date="2023-03" db="EMBL/GenBank/DDBJ databases">
        <title>WGS of Gossypium arboreum.</title>
        <authorList>
            <person name="Yu D."/>
        </authorList>
    </citation>
    <scope>NUCLEOTIDE SEQUENCE [LARGE SCALE GENOMIC DNA]</scope>
    <source>
        <tissue evidence="1">Leaf</tissue>
    </source>
</reference>
<organism evidence="1 2">
    <name type="scientific">Gossypium arboreum</name>
    <name type="common">Tree cotton</name>
    <name type="synonym">Gossypium nanking</name>
    <dbReference type="NCBI Taxonomy" id="29729"/>
    <lineage>
        <taxon>Eukaryota</taxon>
        <taxon>Viridiplantae</taxon>
        <taxon>Streptophyta</taxon>
        <taxon>Embryophyta</taxon>
        <taxon>Tracheophyta</taxon>
        <taxon>Spermatophyta</taxon>
        <taxon>Magnoliopsida</taxon>
        <taxon>eudicotyledons</taxon>
        <taxon>Gunneridae</taxon>
        <taxon>Pentapetalae</taxon>
        <taxon>rosids</taxon>
        <taxon>malvids</taxon>
        <taxon>Malvales</taxon>
        <taxon>Malvaceae</taxon>
        <taxon>Malvoideae</taxon>
        <taxon>Gossypium</taxon>
    </lineage>
</organism>
<proteinExistence type="predicted"/>
<evidence type="ECO:0000313" key="1">
    <source>
        <dbReference type="EMBL" id="KAK5771445.1"/>
    </source>
</evidence>
<keyword evidence="2" id="KW-1185">Reference proteome</keyword>
<comment type="caution">
    <text evidence="1">The sequence shown here is derived from an EMBL/GenBank/DDBJ whole genome shotgun (WGS) entry which is preliminary data.</text>
</comment>
<dbReference type="EMBL" id="JARKNE010000013">
    <property type="protein sequence ID" value="KAK5771445.1"/>
    <property type="molecule type" value="Genomic_DNA"/>
</dbReference>
<gene>
    <name evidence="1" type="ORF">PVK06_047649</name>
</gene>
<name>A0ABR0MDW1_GOSAR</name>
<evidence type="ECO:0000313" key="2">
    <source>
        <dbReference type="Proteomes" id="UP001358586"/>
    </source>
</evidence>
<sequence>MGSIEKMINSRDRCAFHDDLGHKTKNCFTLRDVIEEVVQNRELVEFVIKVVHNKVRTRVAIQTMLLKEQTLSRANPLYDFANHPIDVRRSITLPITLGDGKHTTMKHVQFHMVDHAMAYNAIFRKKIMRMEKMLVAMFCMKIKFLTKTWLDSFNQISEL</sequence>